<gene>
    <name evidence="3" type="ORF">ERJ70_04430</name>
</gene>
<dbReference type="GO" id="GO:0004527">
    <property type="term" value="F:exonuclease activity"/>
    <property type="evidence" value="ECO:0007669"/>
    <property type="project" value="UniProtKB-KW"/>
</dbReference>
<dbReference type="PIRSF" id="PIRSF033091">
    <property type="entry name" value="Pesterase_YhaO"/>
    <property type="match status" value="1"/>
</dbReference>
<name>A0ABX7VP46_9BACI</name>
<proteinExistence type="predicted"/>
<keyword evidence="3" id="KW-0540">Nuclease</keyword>
<keyword evidence="1" id="KW-0378">Hydrolase</keyword>
<dbReference type="Proteomes" id="UP000665043">
    <property type="component" value="Chromosome"/>
</dbReference>
<reference evidence="3 4" key="1">
    <citation type="submission" date="2019-12" db="EMBL/GenBank/DDBJ databases">
        <title>The whole genome sequencing of a strain isolated from a Mars analog, Dalangtan Playa.</title>
        <authorList>
            <person name="Huang T."/>
        </authorList>
    </citation>
    <scope>NUCLEOTIDE SEQUENCE [LARGE SCALE GENOMIC DNA]</scope>
    <source>
        <strain evidence="3 4">DP4-553-S</strain>
    </source>
</reference>
<dbReference type="Gene3D" id="3.60.21.10">
    <property type="match status" value="1"/>
</dbReference>
<dbReference type="InterPro" id="IPR014576">
    <property type="entry name" value="Pesterase_YhaO"/>
</dbReference>
<dbReference type="CDD" id="cd00840">
    <property type="entry name" value="MPP_Mre11_N"/>
    <property type="match status" value="1"/>
</dbReference>
<accession>A0ABX7VP46</accession>
<organism evidence="3 4">
    <name type="scientific">Sediminibacillus dalangtanensis</name>
    <dbReference type="NCBI Taxonomy" id="2729421"/>
    <lineage>
        <taxon>Bacteria</taxon>
        <taxon>Bacillati</taxon>
        <taxon>Bacillota</taxon>
        <taxon>Bacilli</taxon>
        <taxon>Bacillales</taxon>
        <taxon>Bacillaceae</taxon>
        <taxon>Sediminibacillus</taxon>
    </lineage>
</organism>
<evidence type="ECO:0000259" key="2">
    <source>
        <dbReference type="Pfam" id="PF00149"/>
    </source>
</evidence>
<evidence type="ECO:0000256" key="1">
    <source>
        <dbReference type="ARBA" id="ARBA00022801"/>
    </source>
</evidence>
<keyword evidence="3" id="KW-0269">Exonuclease</keyword>
<dbReference type="SUPFAM" id="SSF56300">
    <property type="entry name" value="Metallo-dependent phosphatases"/>
    <property type="match status" value="1"/>
</dbReference>
<dbReference type="Pfam" id="PF00149">
    <property type="entry name" value="Metallophos"/>
    <property type="match status" value="1"/>
</dbReference>
<dbReference type="EMBL" id="CP046956">
    <property type="protein sequence ID" value="QTM98609.1"/>
    <property type="molecule type" value="Genomic_DNA"/>
</dbReference>
<evidence type="ECO:0000313" key="3">
    <source>
        <dbReference type="EMBL" id="QTM98609.1"/>
    </source>
</evidence>
<dbReference type="InterPro" id="IPR050535">
    <property type="entry name" value="DNA_Repair-Maintenance_Comp"/>
</dbReference>
<dbReference type="PANTHER" id="PTHR30337">
    <property type="entry name" value="COMPONENT OF ATP-DEPENDENT DSDNA EXONUCLEASE"/>
    <property type="match status" value="1"/>
</dbReference>
<evidence type="ECO:0000313" key="4">
    <source>
        <dbReference type="Proteomes" id="UP000665043"/>
    </source>
</evidence>
<sequence length="410" mass="47480">MAKEKISFLHSADLHLDSPFKGLGNVPGGVFEEIRGSTFGALEALVRLAIEKHVDFVLIAGDVFDENQHSLFARMQLKAAFEKLDVHHIEVFLSYGNHDFTEGSQFIDQFPENVHVFSDQQVRSIPFRKNGETAANIYGFSYRERAVTKNKTQEYTVQGTAPYHIAMLHGSLHSNKEHDVYAPFHLRDLTEKEFDYWALGHIHTRDILNQFPPVVYPGNIQGRSKKESGEKGCYHVELKDGEAELTFHPLQQIRFESIKVDVSSCKDPQEMVPVMEGHLEECKNRYGKAILHAIFFSNQPVLQDWHQTGYLDETVDFCNEIDRIDNKWAYIQGYSVHVEHSWNREELEKGHHFAGELAKRFQETDNITRYLQPLMHHRKARKYLSGFSEEEQSEIKQMAENLLMNQFLKK</sequence>
<protein>
    <submittedName>
        <fullName evidence="3">DNA repair exonuclease</fullName>
    </submittedName>
</protein>
<keyword evidence="4" id="KW-1185">Reference proteome</keyword>
<dbReference type="InterPro" id="IPR029052">
    <property type="entry name" value="Metallo-depent_PP-like"/>
</dbReference>
<dbReference type="PANTHER" id="PTHR30337:SF7">
    <property type="entry name" value="PHOSPHOESTERASE"/>
    <property type="match status" value="1"/>
</dbReference>
<dbReference type="InterPro" id="IPR041796">
    <property type="entry name" value="Mre11_N"/>
</dbReference>
<dbReference type="InterPro" id="IPR004843">
    <property type="entry name" value="Calcineurin-like_PHP"/>
</dbReference>
<feature type="domain" description="Calcineurin-like phosphoesterase" evidence="2">
    <location>
        <begin position="7"/>
        <end position="204"/>
    </location>
</feature>
<dbReference type="RefSeq" id="WP_209367456.1">
    <property type="nucleotide sequence ID" value="NZ_CP046956.1"/>
</dbReference>